<comment type="subcellular location">
    <subcellularLocation>
        <location evidence="1">Secreted</location>
    </subcellularLocation>
</comment>
<reference evidence="5" key="1">
    <citation type="journal article" date="2019" name="bioRxiv">
        <title>The Genome of the Zebra Mussel, Dreissena polymorpha: A Resource for Invasive Species Research.</title>
        <authorList>
            <person name="McCartney M.A."/>
            <person name="Auch B."/>
            <person name="Kono T."/>
            <person name="Mallez S."/>
            <person name="Zhang Y."/>
            <person name="Obille A."/>
            <person name="Becker A."/>
            <person name="Abrahante J.E."/>
            <person name="Garbe J."/>
            <person name="Badalamenti J.P."/>
            <person name="Herman A."/>
            <person name="Mangelson H."/>
            <person name="Liachko I."/>
            <person name="Sullivan S."/>
            <person name="Sone E.D."/>
            <person name="Koren S."/>
            <person name="Silverstein K.A.T."/>
            <person name="Beckman K.B."/>
            <person name="Gohl D.M."/>
        </authorList>
    </citation>
    <scope>NUCLEOTIDE SEQUENCE</scope>
    <source>
        <strain evidence="5">Duluth1</strain>
        <tissue evidence="5">Whole animal</tissue>
    </source>
</reference>
<dbReference type="SUPFAM" id="SSF53300">
    <property type="entry name" value="vWA-like"/>
    <property type="match status" value="1"/>
</dbReference>
<evidence type="ECO:0000259" key="4">
    <source>
        <dbReference type="PROSITE" id="PS50234"/>
    </source>
</evidence>
<dbReference type="OrthoDB" id="301415at2759"/>
<proteinExistence type="predicted"/>
<evidence type="ECO:0000256" key="1">
    <source>
        <dbReference type="ARBA" id="ARBA00004613"/>
    </source>
</evidence>
<keyword evidence="6" id="KW-1185">Reference proteome</keyword>
<protein>
    <recommendedName>
        <fullName evidence="4">VWFA domain-containing protein</fullName>
    </recommendedName>
</protein>
<dbReference type="GO" id="GO:0005737">
    <property type="term" value="C:cytoplasm"/>
    <property type="evidence" value="ECO:0007669"/>
    <property type="project" value="TreeGrafter"/>
</dbReference>
<evidence type="ECO:0000313" key="5">
    <source>
        <dbReference type="EMBL" id="KAH3776410.1"/>
    </source>
</evidence>
<evidence type="ECO:0000256" key="2">
    <source>
        <dbReference type="ARBA" id="ARBA00022525"/>
    </source>
</evidence>
<dbReference type="PANTHER" id="PTHR47763:SF1">
    <property type="entry name" value="DUF659 DOMAIN-CONTAINING PROTEIN"/>
    <property type="match status" value="1"/>
</dbReference>
<dbReference type="InterPro" id="IPR056861">
    <property type="entry name" value="HMCN1-like_VWA"/>
</dbReference>
<comment type="caution">
    <text evidence="5">The sequence shown here is derived from an EMBL/GenBank/DDBJ whole genome shotgun (WGS) entry which is preliminary data.</text>
</comment>
<keyword evidence="2" id="KW-0964">Secreted</keyword>
<name>A0A9D4EBT6_DREPO</name>
<dbReference type="GO" id="GO:0004674">
    <property type="term" value="F:protein serine/threonine kinase activity"/>
    <property type="evidence" value="ECO:0007669"/>
    <property type="project" value="TreeGrafter"/>
</dbReference>
<dbReference type="PANTHER" id="PTHR47763">
    <property type="entry name" value="ALPHA-PROTEIN KINASE VWKA"/>
    <property type="match status" value="1"/>
</dbReference>
<dbReference type="Pfam" id="PF25106">
    <property type="entry name" value="VWA_4"/>
    <property type="match status" value="1"/>
</dbReference>
<dbReference type="EMBL" id="JAIWYP010000009">
    <property type="protein sequence ID" value="KAH3776410.1"/>
    <property type="molecule type" value="Genomic_DNA"/>
</dbReference>
<evidence type="ECO:0000256" key="3">
    <source>
        <dbReference type="ARBA" id="ARBA00022729"/>
    </source>
</evidence>
<feature type="domain" description="VWFA" evidence="4">
    <location>
        <begin position="25"/>
        <end position="231"/>
    </location>
</feature>
<dbReference type="Proteomes" id="UP000828390">
    <property type="component" value="Unassembled WGS sequence"/>
</dbReference>
<dbReference type="InterPro" id="IPR002035">
    <property type="entry name" value="VWF_A"/>
</dbReference>
<accession>A0A9D4EBT6</accession>
<dbReference type="PROSITE" id="PS50234">
    <property type="entry name" value="VWFA"/>
    <property type="match status" value="1"/>
</dbReference>
<dbReference type="Gene3D" id="3.40.50.410">
    <property type="entry name" value="von Willebrand factor, type A domain"/>
    <property type="match status" value="1"/>
</dbReference>
<dbReference type="AlphaFoldDB" id="A0A9D4EBT6"/>
<dbReference type="CDD" id="cd00198">
    <property type="entry name" value="vWFA"/>
    <property type="match status" value="1"/>
</dbReference>
<evidence type="ECO:0000313" key="6">
    <source>
        <dbReference type="Proteomes" id="UP000828390"/>
    </source>
</evidence>
<organism evidence="5 6">
    <name type="scientific">Dreissena polymorpha</name>
    <name type="common">Zebra mussel</name>
    <name type="synonym">Mytilus polymorpha</name>
    <dbReference type="NCBI Taxonomy" id="45954"/>
    <lineage>
        <taxon>Eukaryota</taxon>
        <taxon>Metazoa</taxon>
        <taxon>Spiralia</taxon>
        <taxon>Lophotrochozoa</taxon>
        <taxon>Mollusca</taxon>
        <taxon>Bivalvia</taxon>
        <taxon>Autobranchia</taxon>
        <taxon>Heteroconchia</taxon>
        <taxon>Euheterodonta</taxon>
        <taxon>Imparidentia</taxon>
        <taxon>Neoheterodontei</taxon>
        <taxon>Myida</taxon>
        <taxon>Dreissenoidea</taxon>
        <taxon>Dreissenidae</taxon>
        <taxon>Dreissena</taxon>
    </lineage>
</organism>
<sequence>MAAGKVEYDHVSKPPVKKHDIKSLDLAFVMDATGSMGSYIESAKNNICKIVEEIVASEKSDVRLALVNYRDHPPQESSFVTEVHDFTTSPGTMKSWLRNTSATGGGDTPEAVADALHDSLKLSWREEATKICVCISDAPPHGLGCSNDGFPEGCPAGIDPIEAVHQMAGKGITLYVVGCEPSITPYKNFFMAIAFTTGGQYVPLIKAQVLCQVIVGGAREEMSLERLMEEVNEEVQADLAAGLAIDEDDMTKRVHAKMAFKGIRSTQLQRNKAELSSAHDNEAASKLSKLTNLKDVRKEFKPNHTAGLTPRSAPRGMGYRMRSARMPTGSCTMDEYEDTVEGVAIEDTYEAAEMPITVAQASRMVRKCVARCVPK</sequence>
<dbReference type="InterPro" id="IPR036465">
    <property type="entry name" value="vWFA_dom_sf"/>
</dbReference>
<dbReference type="SMART" id="SM00327">
    <property type="entry name" value="VWA"/>
    <property type="match status" value="1"/>
</dbReference>
<gene>
    <name evidence="5" type="ORF">DPMN_177833</name>
</gene>
<keyword evidence="3" id="KW-0732">Signal</keyword>
<reference evidence="5" key="2">
    <citation type="submission" date="2020-11" db="EMBL/GenBank/DDBJ databases">
        <authorList>
            <person name="McCartney M.A."/>
            <person name="Auch B."/>
            <person name="Kono T."/>
            <person name="Mallez S."/>
            <person name="Becker A."/>
            <person name="Gohl D.M."/>
            <person name="Silverstein K.A.T."/>
            <person name="Koren S."/>
            <person name="Bechman K.B."/>
            <person name="Herman A."/>
            <person name="Abrahante J.E."/>
            <person name="Garbe J."/>
        </authorList>
    </citation>
    <scope>NUCLEOTIDE SEQUENCE</scope>
    <source>
        <strain evidence="5">Duluth1</strain>
        <tissue evidence="5">Whole animal</tissue>
    </source>
</reference>
<dbReference type="InterPro" id="IPR052969">
    <property type="entry name" value="Thr-specific_kinase-like"/>
</dbReference>